<comment type="caution">
    <text evidence="2">The sequence shown here is derived from an EMBL/GenBank/DDBJ whole genome shotgun (WGS) entry which is preliminary data.</text>
</comment>
<organism evidence="2 3">
    <name type="scientific">Streptomyces caeruleatus</name>
    <dbReference type="NCBI Taxonomy" id="661399"/>
    <lineage>
        <taxon>Bacteria</taxon>
        <taxon>Bacillati</taxon>
        <taxon>Actinomycetota</taxon>
        <taxon>Actinomycetes</taxon>
        <taxon>Kitasatosporales</taxon>
        <taxon>Streptomycetaceae</taxon>
        <taxon>Streptomyces</taxon>
    </lineage>
</organism>
<protein>
    <submittedName>
        <fullName evidence="2">Uncharacterized protein</fullName>
    </submittedName>
</protein>
<feature type="region of interest" description="Disordered" evidence="1">
    <location>
        <begin position="1"/>
        <end position="32"/>
    </location>
</feature>
<evidence type="ECO:0000313" key="2">
    <source>
        <dbReference type="EMBL" id="KUO00021.1"/>
    </source>
</evidence>
<dbReference type="Pfam" id="PF19679">
    <property type="entry name" value="DUF6181"/>
    <property type="match status" value="1"/>
</dbReference>
<reference evidence="2 3" key="1">
    <citation type="submission" date="2015-10" db="EMBL/GenBank/DDBJ databases">
        <title>Draft genome sequence of Streptomyces caeruleatus NRRL B-24802, type strain for the species Streptomyces caeruleatus.</title>
        <authorList>
            <person name="Ruckert C."/>
            <person name="Winkler A."/>
            <person name="Kalinowski J."/>
            <person name="Kampfer P."/>
            <person name="Glaeser S."/>
        </authorList>
    </citation>
    <scope>NUCLEOTIDE SEQUENCE [LARGE SCALE GENOMIC DNA]</scope>
    <source>
        <strain evidence="2 3">NRRL B-24802</strain>
    </source>
</reference>
<accession>A0A117RN64</accession>
<dbReference type="OrthoDB" id="4201214at2"/>
<dbReference type="Proteomes" id="UP000053429">
    <property type="component" value="Unassembled WGS sequence"/>
</dbReference>
<dbReference type="InterPro" id="IPR045753">
    <property type="entry name" value="DUF6181"/>
</dbReference>
<dbReference type="EMBL" id="LMWY01000029">
    <property type="protein sequence ID" value="KUO00021.1"/>
    <property type="molecule type" value="Genomic_DNA"/>
</dbReference>
<gene>
    <name evidence="2" type="ORF">AQJ67_24435</name>
</gene>
<evidence type="ECO:0000256" key="1">
    <source>
        <dbReference type="SAM" id="MobiDB-lite"/>
    </source>
</evidence>
<dbReference type="RefSeq" id="WP_062721219.1">
    <property type="nucleotide sequence ID" value="NZ_KQ948931.1"/>
</dbReference>
<dbReference type="AlphaFoldDB" id="A0A117RN64"/>
<evidence type="ECO:0000313" key="3">
    <source>
        <dbReference type="Proteomes" id="UP000053429"/>
    </source>
</evidence>
<dbReference type="STRING" id="661399.AQJ67_24435"/>
<name>A0A117RN64_9ACTN</name>
<keyword evidence="3" id="KW-1185">Reference proteome</keyword>
<proteinExistence type="predicted"/>
<sequence length="133" mass="14672">MDETTDHRSTTRTPSRRGAATPSRDGVHRLSVPLHPRLSAAELIRVLLAAPVETDLHTLDPVRVRSLIADVLTQHGYAVLDRSPYYPELARHQDARRAVRRAYGPRFHDAPDEQTVLADPLREVLAAAGGGKS</sequence>